<comment type="caution">
    <text evidence="1">The sequence shown here is derived from an EMBL/GenBank/DDBJ whole genome shotgun (WGS) entry which is preliminary data.</text>
</comment>
<evidence type="ECO:0000313" key="2">
    <source>
        <dbReference type="Proteomes" id="UP000018482"/>
    </source>
</evidence>
<sequence length="118" mass="13784">MKSCRVDRIEQAIKGKLGDDAVKPHQKVSKILVLREIERLKTEKLACFQDYKDNLLTREDYIVKKKEMDKFVQDLEEQLKEANFVQLPTDKKLSKEIVVAHVDKVVVDCLGFFTVIYK</sequence>
<evidence type="ECO:0000313" key="1">
    <source>
        <dbReference type="EMBL" id="ESV54825.1"/>
    </source>
</evidence>
<reference evidence="1 2" key="1">
    <citation type="submission" date="2013-05" db="EMBL/GenBank/DDBJ databases">
        <authorList>
            <person name="Richards V.P."/>
            <person name="Durkin S.A.S."/>
            <person name="Kim M."/>
            <person name="Pavinski Bitar P.D."/>
            <person name="Stanhope M.J."/>
            <person name="Town C.D."/>
            <person name="Venter J.C."/>
        </authorList>
    </citation>
    <scope>NUCLEOTIDE SEQUENCE [LARGE SCALE GENOMIC DNA]</scope>
    <source>
        <strain evidence="1 2">LMG 14747</strain>
    </source>
</reference>
<protein>
    <submittedName>
        <fullName evidence="1">Uncharacterized protein</fullName>
    </submittedName>
</protein>
<proteinExistence type="predicted"/>
<gene>
    <name evidence="1" type="ORF">SAG0136_06180</name>
</gene>
<dbReference type="EMBL" id="ANQC01000091">
    <property type="protein sequence ID" value="ESV54825.1"/>
    <property type="molecule type" value="Genomic_DNA"/>
</dbReference>
<dbReference type="Proteomes" id="UP000018482">
    <property type="component" value="Unassembled WGS sequence"/>
</dbReference>
<dbReference type="AlphaFoldDB" id="V6Z1N3"/>
<organism evidence="1 2">
    <name type="scientific">Streptococcus agalactiae LMG 14747</name>
    <dbReference type="NCBI Taxonomy" id="1154860"/>
    <lineage>
        <taxon>Bacteria</taxon>
        <taxon>Bacillati</taxon>
        <taxon>Bacillota</taxon>
        <taxon>Bacilli</taxon>
        <taxon>Lactobacillales</taxon>
        <taxon>Streptococcaceae</taxon>
        <taxon>Streptococcus</taxon>
    </lineage>
</organism>
<accession>V6Z1N3</accession>
<name>V6Z1N3_STRAG</name>